<comment type="caution">
    <text evidence="4">The sequence shown here is derived from an EMBL/GenBank/DDBJ whole genome shotgun (WGS) entry which is preliminary data.</text>
</comment>
<evidence type="ECO:0000256" key="1">
    <source>
        <dbReference type="ARBA" id="ARBA00023002"/>
    </source>
</evidence>
<dbReference type="SUPFAM" id="SSF55347">
    <property type="entry name" value="Glyceraldehyde-3-phosphate dehydrogenase-like, C-terminal domain"/>
    <property type="match status" value="1"/>
</dbReference>
<dbReference type="InterPro" id="IPR036291">
    <property type="entry name" value="NAD(P)-bd_dom_sf"/>
</dbReference>
<gene>
    <name evidence="4" type="ORF">J2T07_003062</name>
</gene>
<dbReference type="EMBL" id="JAUSSK010000004">
    <property type="protein sequence ID" value="MDQ0010856.1"/>
    <property type="molecule type" value="Genomic_DNA"/>
</dbReference>
<dbReference type="PANTHER" id="PTHR43818">
    <property type="entry name" value="BCDNA.GH03377"/>
    <property type="match status" value="1"/>
</dbReference>
<dbReference type="Gene3D" id="3.30.360.10">
    <property type="entry name" value="Dihydrodipicolinate Reductase, domain 2"/>
    <property type="match status" value="1"/>
</dbReference>
<name>A0ABT9T0Q6_9GAMM</name>
<accession>A0ABT9T0Q6</accession>
<dbReference type="Pfam" id="PF01408">
    <property type="entry name" value="GFO_IDH_MocA"/>
    <property type="match status" value="1"/>
</dbReference>
<dbReference type="Gene3D" id="3.40.50.720">
    <property type="entry name" value="NAD(P)-binding Rossmann-like Domain"/>
    <property type="match status" value="1"/>
</dbReference>
<reference evidence="4 5" key="1">
    <citation type="submission" date="2023-07" db="EMBL/GenBank/DDBJ databases">
        <title>Sorghum-associated microbial communities from plants grown in Nebraska, USA.</title>
        <authorList>
            <person name="Schachtman D."/>
        </authorList>
    </citation>
    <scope>NUCLEOTIDE SEQUENCE [LARGE SCALE GENOMIC DNA]</scope>
    <source>
        <strain evidence="4 5">CC60</strain>
    </source>
</reference>
<protein>
    <submittedName>
        <fullName evidence="4">Dehydrogenase</fullName>
    </submittedName>
</protein>
<proteinExistence type="predicted"/>
<evidence type="ECO:0000259" key="2">
    <source>
        <dbReference type="Pfam" id="PF01408"/>
    </source>
</evidence>
<evidence type="ECO:0000313" key="5">
    <source>
        <dbReference type="Proteomes" id="UP001237737"/>
    </source>
</evidence>
<keyword evidence="1" id="KW-0560">Oxidoreductase</keyword>
<dbReference type="RefSeq" id="WP_306850950.1">
    <property type="nucleotide sequence ID" value="NZ_JAUSSK010000004.1"/>
</dbReference>
<dbReference type="PANTHER" id="PTHR43818:SF11">
    <property type="entry name" value="BCDNA.GH03377"/>
    <property type="match status" value="1"/>
</dbReference>
<feature type="domain" description="GFO/IDH/MocA-like oxidoreductase" evidence="3">
    <location>
        <begin position="130"/>
        <end position="278"/>
    </location>
</feature>
<dbReference type="SUPFAM" id="SSF51735">
    <property type="entry name" value="NAD(P)-binding Rossmann-fold domains"/>
    <property type="match status" value="1"/>
</dbReference>
<keyword evidence="5" id="KW-1185">Reference proteome</keyword>
<sequence length="396" mass="42769">MRLGMGLVGPGFIAAHHLDAVRRLGDVEVVGIAGSSFESAKKRARELNAGQAYASYRELLADPAVHVVHNTTPNHLHREVSLASLRAGKHVISDKPLAATMQEARELYEAARDANLAHVVTFNYRGYPLVQQARAMIAKGEIGKSVFVHGCYLQDWLTDERAYTWRLDPKLGGASSALGDIGSHWCDLAEHVTGARIVAVLADLHTVVPVREAPDASAKAFAGAAATAGKPRRITSEDLASVLLRFGNGARGCVTVGQVLPGHKNDLRLEVNGREGSVAWRQEQPNELWIGHHAKANTTLTRDPALLDPSARSYAHLPAGHPEAWADAFRNVISDAYAWVRQGAAPEAKPVALPTFADGYRNSLLVDAMLKSHAAGGVWQSIDDPFEPTRTTRKRG</sequence>
<evidence type="ECO:0000259" key="3">
    <source>
        <dbReference type="Pfam" id="PF22725"/>
    </source>
</evidence>
<dbReference type="Proteomes" id="UP001237737">
    <property type="component" value="Unassembled WGS sequence"/>
</dbReference>
<dbReference type="InterPro" id="IPR055170">
    <property type="entry name" value="GFO_IDH_MocA-like_dom"/>
</dbReference>
<dbReference type="Pfam" id="PF22725">
    <property type="entry name" value="GFO_IDH_MocA_C3"/>
    <property type="match status" value="1"/>
</dbReference>
<dbReference type="InterPro" id="IPR050463">
    <property type="entry name" value="Gfo/Idh/MocA_oxidrdct_glycsds"/>
</dbReference>
<evidence type="ECO:0000313" key="4">
    <source>
        <dbReference type="EMBL" id="MDQ0010856.1"/>
    </source>
</evidence>
<dbReference type="InterPro" id="IPR000683">
    <property type="entry name" value="Gfo/Idh/MocA-like_OxRdtase_N"/>
</dbReference>
<organism evidence="4 5">
    <name type="scientific">Luteibacter jiangsuensis</name>
    <dbReference type="NCBI Taxonomy" id="637577"/>
    <lineage>
        <taxon>Bacteria</taxon>
        <taxon>Pseudomonadati</taxon>
        <taxon>Pseudomonadota</taxon>
        <taxon>Gammaproteobacteria</taxon>
        <taxon>Lysobacterales</taxon>
        <taxon>Rhodanobacteraceae</taxon>
        <taxon>Luteibacter</taxon>
    </lineage>
</organism>
<feature type="domain" description="Gfo/Idh/MocA-like oxidoreductase N-terminal" evidence="2">
    <location>
        <begin position="5"/>
        <end position="119"/>
    </location>
</feature>